<dbReference type="AlphaFoldDB" id="F9W8A3"/>
<accession>F9W8A3</accession>
<keyword evidence="2" id="KW-1185">Reference proteome</keyword>
<proteinExistence type="predicted"/>
<feature type="non-terminal residue" evidence="1">
    <location>
        <position position="1"/>
    </location>
</feature>
<evidence type="ECO:0000313" key="2">
    <source>
        <dbReference type="Proteomes" id="UP000000702"/>
    </source>
</evidence>
<comment type="caution">
    <text evidence="1">The sequence shown here is derived from an EMBL/GenBank/DDBJ whole genome shotgun (WGS) entry which is preliminary data.</text>
</comment>
<sequence length="753" mass="85094">LYTSTYDVENAGFPRGMPSDDDTLVDGRVVSRDSLKGQKAEANQAVVAAQQKAKSNLDSSRYAGDNAVLKGAIDDILAGLDAPGDRRDRNEMADFSRKVNAFVSALDDEWPTLSLIDMIISTKCTTHIQISQVHPQCRLHNSAIRYQVPSRSPPWPRIGSCGLLSEIQGMPAFKAYTDYLADGSGNPSLTVEFAGCCVKFIGELCEEHRGKLVEGYAQFFAAKLFEAIQTHIKTERNYEALLKLYISLGGDKKAVHDGPIRQACLWQLYVVHVEGLWCSRTAVAKKTLAVPRRAAERLKTCDPSCYNELVRDAGACPLCPQNVLSTLREPPSEWEEEMKKLGMDVRKLILSTLGKHQETAQGEPRVREVYENFKKGIREAPGESIWTEEATLDLFRWLEEIHQEKAKEIRRTFFGLFVGEGEACGSLFLNEHTLHKGMTVDRALHLLLIWSDILLAKLDRSREGFQKYVQALFNLSAADKRSLEELRRTEGQQPPPLWSRVGVTLASRATLEELERARTQLLQTMYKSPGSKQPTDAQHFLLSFLGTAEWCRWNGLLTKALEKGRKLVRLETCLCEHVGPEAKQMGSNHGEMSGYKIMQILMNEEKLLIPSPEDCGKCKEKLEKPIQKAYQIVYKEGEQAHREVAKLLHLKEGEKLSQKTFVEAVWQRLEQSIRASRVLHLHEKMMKMHKEQCQQPEMVEYAHPQPLPGDLMEKLRDFEQTQSAQPPRPMALEALLSLCDELEPFLLPRTSPS</sequence>
<reference evidence="2" key="1">
    <citation type="submission" date="2011-07" db="EMBL/GenBank/DDBJ databases">
        <title>Divergent evolution of antigenic variation in African trypanosomes.</title>
        <authorList>
            <person name="Jackson A.P."/>
            <person name="Berry A."/>
            <person name="Allison H.C."/>
            <person name="Burton P."/>
            <person name="Anderson J."/>
            <person name="Aslett M."/>
            <person name="Brown R."/>
            <person name="Corton N."/>
            <person name="Harris D."/>
            <person name="Hauser H."/>
            <person name="Gamble J."/>
            <person name="Gilderthorp R."/>
            <person name="McQuillan J."/>
            <person name="Quail M.A."/>
            <person name="Sanders M."/>
            <person name="Van Tonder A."/>
            <person name="Ginger M.L."/>
            <person name="Donelson J.E."/>
            <person name="Field M.C."/>
            <person name="Barry J.D."/>
            <person name="Berriman M."/>
            <person name="Hertz-Fowler C."/>
        </authorList>
    </citation>
    <scope>NUCLEOTIDE SEQUENCE [LARGE SCALE GENOMIC DNA]</scope>
    <source>
        <strain evidence="2">IL3000</strain>
    </source>
</reference>
<reference evidence="1 2" key="2">
    <citation type="journal article" date="2012" name="Proc. Natl. Acad. Sci. U.S.A.">
        <title>Antigenic diversity is generated by distinct evolutionary mechanisms in African trypanosome species.</title>
        <authorList>
            <person name="Jackson A.P."/>
            <person name="Berry A."/>
            <person name="Aslett M."/>
            <person name="Allison H.C."/>
            <person name="Burton P."/>
            <person name="Vavrova-Anderson J."/>
            <person name="Brown R."/>
            <person name="Browne H."/>
            <person name="Corton N."/>
            <person name="Hauser H."/>
            <person name="Gamble J."/>
            <person name="Gilderthorp R."/>
            <person name="Marcello L."/>
            <person name="McQuillan J."/>
            <person name="Otto T.D."/>
            <person name="Quail M.A."/>
            <person name="Sanders M.J."/>
            <person name="van Tonder A."/>
            <person name="Ginger M.L."/>
            <person name="Field M.C."/>
            <person name="Barry J.D."/>
            <person name="Hertz-Fowler C."/>
            <person name="Berriman M."/>
        </authorList>
    </citation>
    <scope>NUCLEOTIDE SEQUENCE [LARGE SCALE GENOMIC DNA]</scope>
    <source>
        <strain evidence="1 2">IL3000</strain>
    </source>
</reference>
<protein>
    <submittedName>
        <fullName evidence="1">WGS project CAEQ00000000 data, annotated contig 1719</fullName>
    </submittedName>
</protein>
<name>F9W8A3_TRYCI</name>
<dbReference type="Proteomes" id="UP000000702">
    <property type="component" value="Unassembled WGS sequence"/>
</dbReference>
<organism evidence="1 2">
    <name type="scientific">Trypanosoma congolense (strain IL3000)</name>
    <dbReference type="NCBI Taxonomy" id="1068625"/>
    <lineage>
        <taxon>Eukaryota</taxon>
        <taxon>Discoba</taxon>
        <taxon>Euglenozoa</taxon>
        <taxon>Kinetoplastea</taxon>
        <taxon>Metakinetoplastina</taxon>
        <taxon>Trypanosomatida</taxon>
        <taxon>Trypanosomatidae</taxon>
        <taxon>Trypanosoma</taxon>
        <taxon>Nannomonas</taxon>
    </lineage>
</organism>
<gene>
    <name evidence="1" type="ORF">TCIL3000_0_41830</name>
</gene>
<evidence type="ECO:0000313" key="1">
    <source>
        <dbReference type="EMBL" id="CCD13434.1"/>
    </source>
</evidence>
<dbReference type="VEuPathDB" id="TriTrypDB:TcIL3000_0_41830"/>
<dbReference type="EMBL" id="CAEQ01001152">
    <property type="protein sequence ID" value="CCD13434.1"/>
    <property type="molecule type" value="Genomic_DNA"/>
</dbReference>